<dbReference type="SUPFAM" id="SSF52283">
    <property type="entry name" value="Formate/glycerate dehydrogenase catalytic domain-like"/>
    <property type="match status" value="1"/>
</dbReference>
<dbReference type="GO" id="GO:0051287">
    <property type="term" value="F:NAD binding"/>
    <property type="evidence" value="ECO:0007669"/>
    <property type="project" value="InterPro"/>
</dbReference>
<proteinExistence type="inferred from homology"/>
<evidence type="ECO:0000256" key="3">
    <source>
        <dbReference type="ARBA" id="ARBA00023027"/>
    </source>
</evidence>
<dbReference type="PANTHER" id="PTHR42789:SF1">
    <property type="entry name" value="D-ISOMER SPECIFIC 2-HYDROXYACID DEHYDROGENASE FAMILY PROTEIN (AFU_ORTHOLOGUE AFUA_6G10090)"/>
    <property type="match status" value="1"/>
</dbReference>
<organism evidence="7 8">
    <name type="scientific">Stackebrandtia nassauensis (strain DSM 44728 / CIP 108903 / NRRL B-16338 / NBRC 102104 / LLR-40K-21)</name>
    <dbReference type="NCBI Taxonomy" id="446470"/>
    <lineage>
        <taxon>Bacteria</taxon>
        <taxon>Bacillati</taxon>
        <taxon>Actinomycetota</taxon>
        <taxon>Actinomycetes</taxon>
        <taxon>Glycomycetales</taxon>
        <taxon>Glycomycetaceae</taxon>
        <taxon>Stackebrandtia</taxon>
    </lineage>
</organism>
<keyword evidence="2 4" id="KW-0560">Oxidoreductase</keyword>
<dbReference type="CDD" id="cd12171">
    <property type="entry name" value="2-Hacid_dh_10"/>
    <property type="match status" value="1"/>
</dbReference>
<evidence type="ECO:0000256" key="2">
    <source>
        <dbReference type="ARBA" id="ARBA00023002"/>
    </source>
</evidence>
<dbReference type="InterPro" id="IPR006140">
    <property type="entry name" value="D-isomer_DH_NAD-bd"/>
</dbReference>
<protein>
    <submittedName>
        <fullName evidence="7">D-isomer specific 2-hydroxyacid dehydrogenase NAD-binding protein</fullName>
    </submittedName>
</protein>
<dbReference type="Pfam" id="PF00389">
    <property type="entry name" value="2-Hacid_dh"/>
    <property type="match status" value="1"/>
</dbReference>
<dbReference type="InterPro" id="IPR006139">
    <property type="entry name" value="D-isomer_2_OHA_DH_cat_dom"/>
</dbReference>
<dbReference type="EMBL" id="CP001778">
    <property type="protein sequence ID" value="ADD43721.1"/>
    <property type="molecule type" value="Genomic_DNA"/>
</dbReference>
<keyword evidence="3" id="KW-0520">NAD</keyword>
<dbReference type="SUPFAM" id="SSF51735">
    <property type="entry name" value="NAD(P)-binding Rossmann-fold domains"/>
    <property type="match status" value="1"/>
</dbReference>
<dbReference type="eggNOG" id="COG0111">
    <property type="taxonomic scope" value="Bacteria"/>
</dbReference>
<dbReference type="Proteomes" id="UP000000844">
    <property type="component" value="Chromosome"/>
</dbReference>
<reference evidence="7 8" key="1">
    <citation type="journal article" date="2009" name="Stand. Genomic Sci.">
        <title>Complete genome sequence of Stackebrandtia nassauensis type strain (LLR-40K-21).</title>
        <authorList>
            <person name="Munk C."/>
            <person name="Lapidus A."/>
            <person name="Copeland A."/>
            <person name="Jando M."/>
            <person name="Mayilraj S."/>
            <person name="Glavina Del Rio T."/>
            <person name="Nolan M."/>
            <person name="Chen F."/>
            <person name="Lucas S."/>
            <person name="Tice H."/>
            <person name="Cheng J.F."/>
            <person name="Han C."/>
            <person name="Detter J.C."/>
            <person name="Bruce D."/>
            <person name="Goodwin L."/>
            <person name="Chain P."/>
            <person name="Pitluck S."/>
            <person name="Goker M."/>
            <person name="Ovchinikova G."/>
            <person name="Pati A."/>
            <person name="Ivanova N."/>
            <person name="Mavromatis K."/>
            <person name="Chen A."/>
            <person name="Palaniappan K."/>
            <person name="Land M."/>
            <person name="Hauser L."/>
            <person name="Chang Y.J."/>
            <person name="Jeffries C.D."/>
            <person name="Bristow J."/>
            <person name="Eisen J.A."/>
            <person name="Markowitz V."/>
            <person name="Hugenholtz P."/>
            <person name="Kyrpides N.C."/>
            <person name="Klenk H.P."/>
        </authorList>
    </citation>
    <scope>NUCLEOTIDE SEQUENCE [LARGE SCALE GENOMIC DNA]</scope>
    <source>
        <strain evidence="8">DSM 44728 / CIP 108903 / NRRL B-16338 / NBRC 102104 / LLR-40K-21</strain>
    </source>
</reference>
<dbReference type="GO" id="GO:0004617">
    <property type="term" value="F:phosphoglycerate dehydrogenase activity"/>
    <property type="evidence" value="ECO:0007669"/>
    <property type="project" value="UniProtKB-ARBA"/>
</dbReference>
<evidence type="ECO:0000313" key="7">
    <source>
        <dbReference type="EMBL" id="ADD43721.1"/>
    </source>
</evidence>
<dbReference type="PANTHER" id="PTHR42789">
    <property type="entry name" value="D-ISOMER SPECIFIC 2-HYDROXYACID DEHYDROGENASE FAMILY PROTEIN (AFU_ORTHOLOGUE AFUA_6G10090)"/>
    <property type="match status" value="1"/>
</dbReference>
<feature type="domain" description="D-isomer specific 2-hydroxyacid dehydrogenase NAD-binding" evidence="6">
    <location>
        <begin position="129"/>
        <end position="308"/>
    </location>
</feature>
<evidence type="ECO:0000256" key="1">
    <source>
        <dbReference type="ARBA" id="ARBA00005854"/>
    </source>
</evidence>
<evidence type="ECO:0000313" key="8">
    <source>
        <dbReference type="Proteomes" id="UP000000844"/>
    </source>
</evidence>
<dbReference type="GO" id="GO:0047545">
    <property type="term" value="F:(S)-2-hydroxyglutarate dehydrogenase activity"/>
    <property type="evidence" value="ECO:0007669"/>
    <property type="project" value="UniProtKB-ARBA"/>
</dbReference>
<dbReference type="PROSITE" id="PS00671">
    <property type="entry name" value="D_2_HYDROXYACID_DH_3"/>
    <property type="match status" value="1"/>
</dbReference>
<dbReference type="GO" id="GO:0006564">
    <property type="term" value="P:L-serine biosynthetic process"/>
    <property type="evidence" value="ECO:0007669"/>
    <property type="project" value="UniProtKB-ARBA"/>
</dbReference>
<dbReference type="Gene3D" id="3.40.50.720">
    <property type="entry name" value="NAD(P)-binding Rossmann-like Domain"/>
    <property type="match status" value="2"/>
</dbReference>
<keyword evidence="8" id="KW-1185">Reference proteome</keyword>
<dbReference type="AlphaFoldDB" id="D3Q0X1"/>
<accession>D3Q0X1</accession>
<dbReference type="Pfam" id="PF02826">
    <property type="entry name" value="2-Hacid_dh_C"/>
    <property type="match status" value="1"/>
</dbReference>
<evidence type="ECO:0000259" key="6">
    <source>
        <dbReference type="Pfam" id="PF02826"/>
    </source>
</evidence>
<dbReference type="InterPro" id="IPR050857">
    <property type="entry name" value="D-2-hydroxyacid_DH"/>
</dbReference>
<dbReference type="InterPro" id="IPR036291">
    <property type="entry name" value="NAD(P)-bd_dom_sf"/>
</dbReference>
<dbReference type="FunFam" id="3.40.50.720:FF:000041">
    <property type="entry name" value="D-3-phosphoglycerate dehydrogenase"/>
    <property type="match status" value="1"/>
</dbReference>
<evidence type="ECO:0000259" key="5">
    <source>
        <dbReference type="Pfam" id="PF00389"/>
    </source>
</evidence>
<dbReference type="InterPro" id="IPR029753">
    <property type="entry name" value="D-isomer_DH_CS"/>
</dbReference>
<gene>
    <name evidence="7" type="ordered locus">Snas_4069</name>
</gene>
<dbReference type="KEGG" id="sna:Snas_4069"/>
<dbReference type="OrthoDB" id="9793626at2"/>
<feature type="domain" description="D-isomer specific 2-hydroxyacid dehydrogenase catalytic" evidence="5">
    <location>
        <begin position="54"/>
        <end position="340"/>
    </location>
</feature>
<dbReference type="HOGENOM" id="CLU_019796_1_3_11"/>
<sequence length="347" mass="36442">MNELDILAVGDEFVLPGLFTQALRDQLGDAPVRELALPWPSVPFGPVSEVDEAAGDEEALIAALPGAEVAVTQLAPFTEKVFASAPQLRLVAVSRGGPVNVNLEAATRHGVAVCYAPGRNANAVAEFTIGLIIAACRNIATGRDAIAAGDWHERYFEYGAAGSEIQGSTVGLIGYSAVGRLVARLLTAFGATVKAYDPFVDASRFEPGVEKVDDLETLLATSQIVSLHQRLTPQTRGMIAAEQLAAMPRGSVLINTARGGVLDYEALCDSLDAGHLGGAGLDVHPTEPLPADARLRRTPNVVLTPHIAGCSREVAKLAATICAAEVGRWRRGEPLANCANPEVLKET</sequence>
<evidence type="ECO:0000256" key="4">
    <source>
        <dbReference type="RuleBase" id="RU003719"/>
    </source>
</evidence>
<name>D3Q0X1_STANL</name>
<dbReference type="RefSeq" id="WP_013019292.1">
    <property type="nucleotide sequence ID" value="NC_013947.1"/>
</dbReference>
<comment type="similarity">
    <text evidence="1 4">Belongs to the D-isomer specific 2-hydroxyacid dehydrogenase family.</text>
</comment>
<dbReference type="STRING" id="446470.Snas_4069"/>